<keyword evidence="1" id="KW-0732">Signal</keyword>
<evidence type="ECO:0000256" key="1">
    <source>
        <dbReference type="SAM" id="SignalP"/>
    </source>
</evidence>
<dbReference type="Proteomes" id="UP000198855">
    <property type="component" value="Unassembled WGS sequence"/>
</dbReference>
<dbReference type="RefSeq" id="WP_139230820.1">
    <property type="nucleotide sequence ID" value="NZ_FOMT01000004.1"/>
</dbReference>
<name>A0A1I2E5F4_9BACL</name>
<reference evidence="3" key="1">
    <citation type="submission" date="2016-10" db="EMBL/GenBank/DDBJ databases">
        <authorList>
            <person name="Varghese N."/>
            <person name="Submissions S."/>
        </authorList>
    </citation>
    <scope>NUCLEOTIDE SEQUENCE [LARGE SCALE GENOMIC DNA]</scope>
    <source>
        <strain evidence="3">CGMCC 1.10784</strain>
    </source>
</reference>
<gene>
    <name evidence="2" type="ORF">SAMN05216378_4441</name>
</gene>
<keyword evidence="2" id="KW-0813">Transport</keyword>
<dbReference type="SUPFAM" id="SSF53850">
    <property type="entry name" value="Periplasmic binding protein-like II"/>
    <property type="match status" value="1"/>
</dbReference>
<dbReference type="STRING" id="1045775.SAMN05216378_4441"/>
<dbReference type="Gene3D" id="3.40.190.10">
    <property type="entry name" value="Periplasmic binding protein-like II"/>
    <property type="match status" value="1"/>
</dbReference>
<dbReference type="PANTHER" id="PTHR43649:SF12">
    <property type="entry name" value="DIACETYLCHITOBIOSE BINDING PROTEIN DASA"/>
    <property type="match status" value="1"/>
</dbReference>
<protein>
    <submittedName>
        <fullName evidence="2">Multiple sugar transport system substrate-binding protein</fullName>
    </submittedName>
</protein>
<evidence type="ECO:0000313" key="2">
    <source>
        <dbReference type="EMBL" id="SFE88182.1"/>
    </source>
</evidence>
<sequence>MRRKRYATSLLALSLTLTACTSGGGKEDGAAFGSMDRDDKGTLKIGYFNEEAFYMQYGNAFQAMFPNVELEVLSTEEAMLADDPVTAMEDFIGEQQPDAVLLTEEQYADLAQDGKLYDLDAAVKQDKFDLEGFLPSVIDLLKARGGGKLYGLSPSFSSQALYYNKDMFDKYGVPYPTDGMSWDEVLQLAARFPVKKGDNNVAMDKVGADDALYGLSLPMQTKDSFELIREIGEAKGLLYADSEAKTVSFDTPEWKAIVQSVVDGYESGSISSPPSNGGGGQGGGGLMIRGMGGKSTISFGPATMRFMSGQAAMTVDGPLLMNMLGIGGGGMKMATKAAGSSDGGAAKAPGEDINWDLVSIPTDPSQQGVTGSMSLDNIFAINASSENLSAAWEFLKYANGEQLAKTSSKSSPALSSRTAFKNEADGKNIDAFYNEKINEQALLQENSLPQGFAQSFEEMAAGQINQAVQGSQSVDDALKAIQSQGQDLLTKALADEEAAE</sequence>
<dbReference type="AlphaFoldDB" id="A0A1I2E5F4"/>
<organism evidence="2 3">
    <name type="scientific">Paenibacillus catalpae</name>
    <dbReference type="NCBI Taxonomy" id="1045775"/>
    <lineage>
        <taxon>Bacteria</taxon>
        <taxon>Bacillati</taxon>
        <taxon>Bacillota</taxon>
        <taxon>Bacilli</taxon>
        <taxon>Bacillales</taxon>
        <taxon>Paenibacillaceae</taxon>
        <taxon>Paenibacillus</taxon>
    </lineage>
</organism>
<feature type="signal peptide" evidence="1">
    <location>
        <begin position="1"/>
        <end position="19"/>
    </location>
</feature>
<dbReference type="PROSITE" id="PS51257">
    <property type="entry name" value="PROKAR_LIPOPROTEIN"/>
    <property type="match status" value="1"/>
</dbReference>
<dbReference type="OrthoDB" id="2675752at2"/>
<evidence type="ECO:0000313" key="3">
    <source>
        <dbReference type="Proteomes" id="UP000198855"/>
    </source>
</evidence>
<dbReference type="InterPro" id="IPR006059">
    <property type="entry name" value="SBP"/>
</dbReference>
<keyword evidence="3" id="KW-1185">Reference proteome</keyword>
<feature type="chain" id="PRO_5039713484" evidence="1">
    <location>
        <begin position="20"/>
        <end position="500"/>
    </location>
</feature>
<dbReference type="PANTHER" id="PTHR43649">
    <property type="entry name" value="ARABINOSE-BINDING PROTEIN-RELATED"/>
    <property type="match status" value="1"/>
</dbReference>
<dbReference type="Pfam" id="PF13416">
    <property type="entry name" value="SBP_bac_8"/>
    <property type="match status" value="1"/>
</dbReference>
<dbReference type="EMBL" id="FOMT01000004">
    <property type="protein sequence ID" value="SFE88182.1"/>
    <property type="molecule type" value="Genomic_DNA"/>
</dbReference>
<proteinExistence type="predicted"/>
<accession>A0A1I2E5F4</accession>
<keyword evidence="2" id="KW-0762">Sugar transport</keyword>
<dbReference type="InterPro" id="IPR050490">
    <property type="entry name" value="Bact_solute-bd_prot1"/>
</dbReference>